<sequence length="125" mass="14159">MYLNCITYSSTNDIYSCSASFFVVLCSELRNQVSAVQTSIVSNDCWNCNECPGESFNGMRFFPRSLTGQLIHCLCHNHLRPSATKQNPTVIYSLRQNTQGIMQRPFSFIEHVIAAEKESHKNIST</sequence>
<name>A0AAV6KRD0_9ERIC</name>
<dbReference type="EMBL" id="JACTNZ010000004">
    <property type="protein sequence ID" value="KAG5555205.1"/>
    <property type="molecule type" value="Genomic_DNA"/>
</dbReference>
<keyword evidence="2" id="KW-1185">Reference proteome</keyword>
<evidence type="ECO:0000313" key="1">
    <source>
        <dbReference type="EMBL" id="KAG5555205.1"/>
    </source>
</evidence>
<dbReference type="Proteomes" id="UP000823749">
    <property type="component" value="Chromosome 4"/>
</dbReference>
<dbReference type="AlphaFoldDB" id="A0AAV6KRD0"/>
<gene>
    <name evidence="1" type="ORF">RHGRI_012672</name>
</gene>
<organism evidence="1 2">
    <name type="scientific">Rhododendron griersonianum</name>
    <dbReference type="NCBI Taxonomy" id="479676"/>
    <lineage>
        <taxon>Eukaryota</taxon>
        <taxon>Viridiplantae</taxon>
        <taxon>Streptophyta</taxon>
        <taxon>Embryophyta</taxon>
        <taxon>Tracheophyta</taxon>
        <taxon>Spermatophyta</taxon>
        <taxon>Magnoliopsida</taxon>
        <taxon>eudicotyledons</taxon>
        <taxon>Gunneridae</taxon>
        <taxon>Pentapetalae</taxon>
        <taxon>asterids</taxon>
        <taxon>Ericales</taxon>
        <taxon>Ericaceae</taxon>
        <taxon>Ericoideae</taxon>
        <taxon>Rhodoreae</taxon>
        <taxon>Rhododendron</taxon>
    </lineage>
</organism>
<accession>A0AAV6KRD0</accession>
<comment type="caution">
    <text evidence="1">The sequence shown here is derived from an EMBL/GenBank/DDBJ whole genome shotgun (WGS) entry which is preliminary data.</text>
</comment>
<proteinExistence type="predicted"/>
<reference evidence="1" key="1">
    <citation type="submission" date="2020-08" db="EMBL/GenBank/DDBJ databases">
        <title>Plant Genome Project.</title>
        <authorList>
            <person name="Zhang R.-G."/>
        </authorList>
    </citation>
    <scope>NUCLEOTIDE SEQUENCE</scope>
    <source>
        <strain evidence="1">WSP0</strain>
        <tissue evidence="1">Leaf</tissue>
    </source>
</reference>
<evidence type="ECO:0000313" key="2">
    <source>
        <dbReference type="Proteomes" id="UP000823749"/>
    </source>
</evidence>
<protein>
    <submittedName>
        <fullName evidence="1">Uncharacterized protein</fullName>
    </submittedName>
</protein>